<dbReference type="Proteomes" id="UP000826212">
    <property type="component" value="Chromosome"/>
</dbReference>
<evidence type="ECO:0000313" key="1">
    <source>
        <dbReference type="EMBL" id="QZE15630.1"/>
    </source>
</evidence>
<dbReference type="EMBL" id="CP081303">
    <property type="protein sequence ID" value="QZE15630.1"/>
    <property type="molecule type" value="Genomic_DNA"/>
</dbReference>
<organism evidence="1 2">
    <name type="scientific">Halosquirtibacter laminarini</name>
    <dbReference type="NCBI Taxonomy" id="3374600"/>
    <lineage>
        <taxon>Bacteria</taxon>
        <taxon>Pseudomonadati</taxon>
        <taxon>Bacteroidota</taxon>
        <taxon>Bacteroidia</taxon>
        <taxon>Marinilabiliales</taxon>
        <taxon>Prolixibacteraceae</taxon>
        <taxon>Halosquirtibacter</taxon>
    </lineage>
</organism>
<evidence type="ECO:0000313" key="2">
    <source>
        <dbReference type="Proteomes" id="UP000826212"/>
    </source>
</evidence>
<proteinExistence type="predicted"/>
<reference evidence="1" key="1">
    <citation type="submission" date="2021-08" db="EMBL/GenBank/DDBJ databases">
        <title>Novel anaerobic bacterium isolated from sea squirt in East Sea, Republic of Korea.</title>
        <authorList>
            <person name="Nguyen T.H."/>
            <person name="Li Z."/>
            <person name="Lee Y.-J."/>
            <person name="Ko J."/>
            <person name="Kim S.-G."/>
        </authorList>
    </citation>
    <scope>NUCLEOTIDE SEQUENCE</scope>
    <source>
        <strain evidence="1">KCTC 25031</strain>
    </source>
</reference>
<accession>A0AC61NL27</accession>
<sequence>MENKIYTIITGSGASIPPRIVKNEEFVDHTFYQPGKKVPFETPGEEITSKFEAITCIAERRYVAEDQTASDLAVESAIAALEDAKLDKEELDFIIVAHNFGDVKSGSTRIDNMPSLANKVKDKLKIKNPSTFCHDNISGCPGWTQAMIIADAYIRAGFCRKGLVIGADVLSRVSDPHDRDTMIFADGAGAVIVEATESETPIGILSHESRSDGGKFSHALQMGSSWNPDYDQTEEVIKMAGNQIYVYALTTVPGVVKASIDKAGLDLKDIHKVFIHQANEKMDLAILERLYKLYKQKDVDYSIMPMSIRELGNSSTATVPTLFDLVRKNKIEGQSIESGQNIVFTSVGAGMNINSIIYRIP</sequence>
<keyword evidence="2" id="KW-1185">Reference proteome</keyword>
<gene>
    <name evidence="1" type="ORF">K4L44_07300</name>
</gene>
<protein>
    <submittedName>
        <fullName evidence="1">Ketoacyl-ACP synthase III</fullName>
    </submittedName>
</protein>
<name>A0AC61NL27_9BACT</name>